<protein>
    <submittedName>
        <fullName evidence="1">Uncharacterized protein</fullName>
    </submittedName>
</protein>
<organism evidence="1">
    <name type="scientific">Myoviridae sp. ctULz28</name>
    <dbReference type="NCBI Taxonomy" id="2823547"/>
    <lineage>
        <taxon>Viruses</taxon>
        <taxon>Duplodnaviria</taxon>
        <taxon>Heunggongvirae</taxon>
        <taxon>Uroviricota</taxon>
        <taxon>Caudoviricetes</taxon>
    </lineage>
</organism>
<sequence>MLLPRMLLRMFTEKVLELLILLLILNKVTFFYI</sequence>
<accession>A0A8S5LCP7</accession>
<dbReference type="EMBL" id="BK014684">
    <property type="protein sequence ID" value="DAD67730.1"/>
    <property type="molecule type" value="Genomic_DNA"/>
</dbReference>
<proteinExistence type="predicted"/>
<name>A0A8S5LCP7_9CAUD</name>
<evidence type="ECO:0000313" key="1">
    <source>
        <dbReference type="EMBL" id="DAD67730.1"/>
    </source>
</evidence>
<reference evidence="1" key="1">
    <citation type="journal article" date="2021" name="Proc. Natl. Acad. Sci. U.S.A.">
        <title>A Catalog of Tens of Thousands of Viruses from Human Metagenomes Reveals Hidden Associations with Chronic Diseases.</title>
        <authorList>
            <person name="Tisza M.J."/>
            <person name="Buck C.B."/>
        </authorList>
    </citation>
    <scope>NUCLEOTIDE SEQUENCE</scope>
    <source>
        <strain evidence="1">CtULz28</strain>
    </source>
</reference>